<evidence type="ECO:0000256" key="1">
    <source>
        <dbReference type="SAM" id="MobiDB-lite"/>
    </source>
</evidence>
<dbReference type="RefSeq" id="WP_202243200.1">
    <property type="nucleotide sequence ID" value="NZ_JAESIY010000002.1"/>
</dbReference>
<comment type="caution">
    <text evidence="3">The sequence shown here is derived from an EMBL/GenBank/DDBJ whole genome shotgun (WGS) entry which is preliminary data.</text>
</comment>
<accession>A0A937F777</accession>
<reference evidence="3" key="1">
    <citation type="submission" date="2021-01" db="EMBL/GenBank/DDBJ databases">
        <title>Fulvivirga kasyanovii gen. nov., sp nov., a novel member of the phylum Bacteroidetes isolated from seawater in a mussel farm.</title>
        <authorList>
            <person name="Zhao L.-H."/>
            <person name="Wang Z.-J."/>
        </authorList>
    </citation>
    <scope>NUCLEOTIDE SEQUENCE</scope>
    <source>
        <strain evidence="3">2943</strain>
    </source>
</reference>
<protein>
    <recommendedName>
        <fullName evidence="2">Baseplate structural protein Gp10 C-terminal domain-containing protein</fullName>
    </recommendedName>
</protein>
<evidence type="ECO:0000313" key="3">
    <source>
        <dbReference type="EMBL" id="MBL3655534.1"/>
    </source>
</evidence>
<sequence>MEINKKNRTELKNYFLATKIPTEKQFAELIEATFNQVEDGITKPQGGPIALEADGDASGTQRVLDLFSSFEDDNPTWSLGLNPRVDSNLPESNKPGLNISDSSGQSKLYIQSGGGNVGIGTIEPEARLTVKGKSKQPIIAAKSHSSGKNIFEVSQENQAGSLSLNKEDGNSHFIVKNGKVRIGEGEPEAPLSVVGAQEDQIPTSAMNISSESILFGGANAGRGLRSAQVSIDKENVLNIFGMASGDNETTRKLNIYAEGGMNVKGLLSASNFSKREDLDANDASDQRISTQKAVKAYVDNRLPQGVICMWSGAQAPAGWALCNGENGTPNLTGKFVVGFGGNGDYNAIGNKGGAEQVTLTKGNLPAHSHTGVTNNTGAHKHDFTGAKASGDGSATGSSRDFYGSTTRTTASSGDHKHYFTTNETGNNQPHENRPPYYVLAYIIKL</sequence>
<dbReference type="EMBL" id="JAESIY010000002">
    <property type="protein sequence ID" value="MBL3655534.1"/>
    <property type="molecule type" value="Genomic_DNA"/>
</dbReference>
<dbReference type="SUPFAM" id="SSF88874">
    <property type="entry name" value="Receptor-binding domain of short tail fibre protein gp12"/>
    <property type="match status" value="1"/>
</dbReference>
<keyword evidence="4" id="KW-1185">Reference proteome</keyword>
<dbReference type="Pfam" id="PF21939">
    <property type="entry name" value="Gp10_C"/>
    <property type="match status" value="1"/>
</dbReference>
<feature type="region of interest" description="Disordered" evidence="1">
    <location>
        <begin position="386"/>
        <end position="415"/>
    </location>
</feature>
<dbReference type="InterPro" id="IPR053827">
    <property type="entry name" value="Gp10_C"/>
</dbReference>
<feature type="domain" description="Baseplate structural protein Gp10 C-terminal" evidence="2">
    <location>
        <begin position="332"/>
        <end position="439"/>
    </location>
</feature>
<name>A0A937F777_9BACT</name>
<dbReference type="AlphaFoldDB" id="A0A937F777"/>
<dbReference type="Proteomes" id="UP000659388">
    <property type="component" value="Unassembled WGS sequence"/>
</dbReference>
<feature type="compositionally biased region" description="Polar residues" evidence="1">
    <location>
        <begin position="392"/>
        <end position="412"/>
    </location>
</feature>
<evidence type="ECO:0000313" key="4">
    <source>
        <dbReference type="Proteomes" id="UP000659388"/>
    </source>
</evidence>
<proteinExistence type="predicted"/>
<dbReference type="CDD" id="cd22641">
    <property type="entry name" value="C24-like"/>
    <property type="match status" value="1"/>
</dbReference>
<organism evidence="3 4">
    <name type="scientific">Fulvivirga sediminis</name>
    <dbReference type="NCBI Taxonomy" id="2803949"/>
    <lineage>
        <taxon>Bacteria</taxon>
        <taxon>Pseudomonadati</taxon>
        <taxon>Bacteroidota</taxon>
        <taxon>Cytophagia</taxon>
        <taxon>Cytophagales</taxon>
        <taxon>Fulvivirgaceae</taxon>
        <taxon>Fulvivirga</taxon>
    </lineage>
</organism>
<evidence type="ECO:0000259" key="2">
    <source>
        <dbReference type="Pfam" id="PF21939"/>
    </source>
</evidence>
<gene>
    <name evidence="3" type="ORF">JL102_05285</name>
</gene>